<keyword evidence="2" id="KW-1185">Reference proteome</keyword>
<reference evidence="1 2" key="1">
    <citation type="journal article" date="2022" name="New Phytol.">
        <title>Ecological generalism drives hyperdiversity of secondary metabolite gene clusters in xylarialean endophytes.</title>
        <authorList>
            <person name="Franco M.E.E."/>
            <person name="Wisecaver J.H."/>
            <person name="Arnold A.E."/>
            <person name="Ju Y.M."/>
            <person name="Slot J.C."/>
            <person name="Ahrendt S."/>
            <person name="Moore L.P."/>
            <person name="Eastman K.E."/>
            <person name="Scott K."/>
            <person name="Konkel Z."/>
            <person name="Mondo S.J."/>
            <person name="Kuo A."/>
            <person name="Hayes R.D."/>
            <person name="Haridas S."/>
            <person name="Andreopoulos B."/>
            <person name="Riley R."/>
            <person name="LaButti K."/>
            <person name="Pangilinan J."/>
            <person name="Lipzen A."/>
            <person name="Amirebrahimi M."/>
            <person name="Yan J."/>
            <person name="Adam C."/>
            <person name="Keymanesh K."/>
            <person name="Ng V."/>
            <person name="Louie K."/>
            <person name="Northen T."/>
            <person name="Drula E."/>
            <person name="Henrissat B."/>
            <person name="Hsieh H.M."/>
            <person name="Youens-Clark K."/>
            <person name="Lutzoni F."/>
            <person name="Miadlikowska J."/>
            <person name="Eastwood D.C."/>
            <person name="Hamelin R.C."/>
            <person name="Grigoriev I.V."/>
            <person name="U'Ren J.M."/>
        </authorList>
    </citation>
    <scope>NUCLEOTIDE SEQUENCE [LARGE SCALE GENOMIC DNA]</scope>
    <source>
        <strain evidence="1 2">ER1909</strain>
    </source>
</reference>
<comment type="caution">
    <text evidence="1">The sequence shown here is derived from an EMBL/GenBank/DDBJ whole genome shotgun (WGS) entry which is preliminary data.</text>
</comment>
<gene>
    <name evidence="1" type="ORF">F4821DRAFT_5497</name>
</gene>
<evidence type="ECO:0000313" key="2">
    <source>
        <dbReference type="Proteomes" id="UP001497680"/>
    </source>
</evidence>
<dbReference type="EMBL" id="MU394280">
    <property type="protein sequence ID" value="KAI6093816.1"/>
    <property type="molecule type" value="Genomic_DNA"/>
</dbReference>
<sequence>MTPDMARPEDSGEGPSGLNTGRMTLNDAMRAPSIIPPGVVVLDTMHGEGDRDAAEVLDPKEDLWLSSADGRFNSPIVPLRVGTAPECETFYVHKTVLLKAEFFRKALCGEFRESEAQAIDLPEENPAIFHFVVAFLYENKYVPIRPAATVLIPDELARPRHGEDEHAGSDSDSSLSNLSDSSTAQTQRRRERRRRRAERQLDRMRRKHPGAHRLGCACRQCLTRGGPPCWNCAAPRFPPQPNVPMHAGDMPPGIVVVNAEPPRPRTHRRRRPNRHRPPSPPPPPPGSGGNNSSGADRGDRIQGQDLHTWLLAYELNIDVYICGNKFLLDDFKRAVARVTIDQLETAGADAAQTEVLHLCAKLYQGLPESDPLLRMVFARVGFLNPHMWRRAPEDTAEFFHIHPEVSALMFKETLGRRELEHNELPAMERPVFPQPPPMPFPRNDPRNFMGGLRGWGRADF</sequence>
<accession>A0ACC0DNA4</accession>
<protein>
    <submittedName>
        <fullName evidence="1">Uncharacterized protein</fullName>
    </submittedName>
</protein>
<organism evidence="1 2">
    <name type="scientific">Hypoxylon rubiginosum</name>
    <dbReference type="NCBI Taxonomy" id="110542"/>
    <lineage>
        <taxon>Eukaryota</taxon>
        <taxon>Fungi</taxon>
        <taxon>Dikarya</taxon>
        <taxon>Ascomycota</taxon>
        <taxon>Pezizomycotina</taxon>
        <taxon>Sordariomycetes</taxon>
        <taxon>Xylariomycetidae</taxon>
        <taxon>Xylariales</taxon>
        <taxon>Hypoxylaceae</taxon>
        <taxon>Hypoxylon</taxon>
    </lineage>
</organism>
<proteinExistence type="predicted"/>
<evidence type="ECO:0000313" key="1">
    <source>
        <dbReference type="EMBL" id="KAI6093816.1"/>
    </source>
</evidence>
<dbReference type="Proteomes" id="UP001497680">
    <property type="component" value="Unassembled WGS sequence"/>
</dbReference>
<name>A0ACC0DNA4_9PEZI</name>